<dbReference type="InterPro" id="IPR036388">
    <property type="entry name" value="WH-like_DNA-bd_sf"/>
</dbReference>
<dbReference type="InterPro" id="IPR036390">
    <property type="entry name" value="WH_DNA-bd_sf"/>
</dbReference>
<dbReference type="PROSITE" id="PS50931">
    <property type="entry name" value="HTH_LYSR"/>
    <property type="match status" value="1"/>
</dbReference>
<protein>
    <submittedName>
        <fullName evidence="6">Transcriptional regulator</fullName>
    </submittedName>
</protein>
<feature type="domain" description="HTH lysR-type" evidence="5">
    <location>
        <begin position="6"/>
        <end position="63"/>
    </location>
</feature>
<evidence type="ECO:0000256" key="4">
    <source>
        <dbReference type="ARBA" id="ARBA00023163"/>
    </source>
</evidence>
<comment type="caution">
    <text evidence="6">The sequence shown here is derived from an EMBL/GenBank/DDBJ whole genome shotgun (WGS) entry which is preliminary data.</text>
</comment>
<dbReference type="Proteomes" id="UP001156882">
    <property type="component" value="Unassembled WGS sequence"/>
</dbReference>
<keyword evidence="4" id="KW-0804">Transcription</keyword>
<keyword evidence="7" id="KW-1185">Reference proteome</keyword>
<keyword evidence="2" id="KW-0805">Transcription regulation</keyword>
<dbReference type="PANTHER" id="PTHR30579">
    <property type="entry name" value="TRANSCRIPTIONAL REGULATOR"/>
    <property type="match status" value="1"/>
</dbReference>
<dbReference type="Pfam" id="PF00126">
    <property type="entry name" value="HTH_1"/>
    <property type="match status" value="1"/>
</dbReference>
<gene>
    <name evidence="6" type="ORF">GCM10007874_34030</name>
</gene>
<dbReference type="InterPro" id="IPR000847">
    <property type="entry name" value="LysR_HTH_N"/>
</dbReference>
<dbReference type="Gene3D" id="3.40.190.10">
    <property type="entry name" value="Periplasmic binding protein-like II"/>
    <property type="match status" value="2"/>
</dbReference>
<dbReference type="SUPFAM" id="SSF46785">
    <property type="entry name" value="Winged helix' DNA-binding domain"/>
    <property type="match status" value="1"/>
</dbReference>
<dbReference type="Pfam" id="PF03466">
    <property type="entry name" value="LysR_substrate"/>
    <property type="match status" value="1"/>
</dbReference>
<dbReference type="RefSeq" id="WP_284313475.1">
    <property type="nucleotide sequence ID" value="NZ_BSPC01000028.1"/>
</dbReference>
<evidence type="ECO:0000259" key="5">
    <source>
        <dbReference type="PROSITE" id="PS50931"/>
    </source>
</evidence>
<reference evidence="7" key="1">
    <citation type="journal article" date="2019" name="Int. J. Syst. Evol. Microbiol.">
        <title>The Global Catalogue of Microorganisms (GCM) 10K type strain sequencing project: providing services to taxonomists for standard genome sequencing and annotation.</title>
        <authorList>
            <consortium name="The Broad Institute Genomics Platform"/>
            <consortium name="The Broad Institute Genome Sequencing Center for Infectious Disease"/>
            <person name="Wu L."/>
            <person name="Ma J."/>
        </authorList>
    </citation>
    <scope>NUCLEOTIDE SEQUENCE [LARGE SCALE GENOMIC DNA]</scope>
    <source>
        <strain evidence="7">NBRC 101365</strain>
    </source>
</reference>
<dbReference type="Gene3D" id="1.10.10.10">
    <property type="entry name" value="Winged helix-like DNA-binding domain superfamily/Winged helix DNA-binding domain"/>
    <property type="match status" value="1"/>
</dbReference>
<evidence type="ECO:0000256" key="3">
    <source>
        <dbReference type="ARBA" id="ARBA00023125"/>
    </source>
</evidence>
<dbReference type="EMBL" id="BSPC01000028">
    <property type="protein sequence ID" value="GLS20386.1"/>
    <property type="molecule type" value="Genomic_DNA"/>
</dbReference>
<comment type="similarity">
    <text evidence="1">Belongs to the LysR transcriptional regulatory family.</text>
</comment>
<dbReference type="PANTHER" id="PTHR30579:SF7">
    <property type="entry name" value="HTH-TYPE TRANSCRIPTIONAL REGULATOR LRHA-RELATED"/>
    <property type="match status" value="1"/>
</dbReference>
<accession>A0ABQ6CJF9</accession>
<sequence length="292" mass="31553">MALPDIEIDLLRAFVAVAEAGSMTGGAEIVGRTQSAVSQKIIRLEDLIGRRVFERSSRSLSLTDDGERLLGAARRMIEFNDETMRQFISPSVSGQLRLGVTEDFIPQQLPRLLARFARTYPDVTLELTTGMSCGLLALLDKGELDLALAKKDGAMQRGRIIWREPLEWIAAESFEIPADKPVPLVLLPHPCSYRGLALDTLEAAGRSSTISCTASSLTGVQAAVAGGLGITLLGRSFLQPGLRVFAASEGWPPLPMTEIVLLGEERAQDHLAKALVSFLTESLTRSTLQIAA</sequence>
<proteinExistence type="inferred from homology"/>
<name>A0ABQ6CJF9_9HYPH</name>
<dbReference type="SUPFAM" id="SSF53850">
    <property type="entry name" value="Periplasmic binding protein-like II"/>
    <property type="match status" value="1"/>
</dbReference>
<evidence type="ECO:0000256" key="1">
    <source>
        <dbReference type="ARBA" id="ARBA00009437"/>
    </source>
</evidence>
<dbReference type="InterPro" id="IPR005119">
    <property type="entry name" value="LysR_subst-bd"/>
</dbReference>
<evidence type="ECO:0000256" key="2">
    <source>
        <dbReference type="ARBA" id="ARBA00023015"/>
    </source>
</evidence>
<dbReference type="InterPro" id="IPR050176">
    <property type="entry name" value="LTTR"/>
</dbReference>
<evidence type="ECO:0000313" key="6">
    <source>
        <dbReference type="EMBL" id="GLS20386.1"/>
    </source>
</evidence>
<evidence type="ECO:0000313" key="7">
    <source>
        <dbReference type="Proteomes" id="UP001156882"/>
    </source>
</evidence>
<organism evidence="6 7">
    <name type="scientific">Labrys miyagiensis</name>
    <dbReference type="NCBI Taxonomy" id="346912"/>
    <lineage>
        <taxon>Bacteria</taxon>
        <taxon>Pseudomonadati</taxon>
        <taxon>Pseudomonadota</taxon>
        <taxon>Alphaproteobacteria</taxon>
        <taxon>Hyphomicrobiales</taxon>
        <taxon>Xanthobacteraceae</taxon>
        <taxon>Labrys</taxon>
    </lineage>
</organism>
<keyword evidence="3" id="KW-0238">DNA-binding</keyword>